<dbReference type="InterPro" id="IPR049500">
    <property type="entry name" value="Peptidase_M50B-like"/>
</dbReference>
<feature type="transmembrane region" description="Helical" evidence="1">
    <location>
        <begin position="116"/>
        <end position="138"/>
    </location>
</feature>
<keyword evidence="1" id="KW-0472">Membrane</keyword>
<protein>
    <submittedName>
        <fullName evidence="2">Membrane protein</fullName>
    </submittedName>
</protein>
<keyword evidence="3" id="KW-1185">Reference proteome</keyword>
<feature type="transmembrane region" description="Helical" evidence="1">
    <location>
        <begin position="191"/>
        <end position="211"/>
    </location>
</feature>
<name>A0A8J2TZH8_9MICO</name>
<dbReference type="PANTHER" id="PTHR33979">
    <property type="entry name" value="OS02G0221600 PROTEIN"/>
    <property type="match status" value="1"/>
</dbReference>
<sequence length="266" mass="27369">MLLPAIAAPGAGNALPALLSGFDGLGRLGLPERFERAGLDALEPERLVLLLAGGLALGLLALTVPRLWLLLRIGVTVVHELGHAVAGILAGRRLLGIRVSWDMSGETVTTGKPRGIGLILTTLAGYPVPPVIGAVFLWAAAAGWAQAALFAGAVLLVLLLVMVRSLLTAAAFLAVIAFQGFVWWLDEPLVSTAVAIGIGVLLLAGGLRAIGGLMSSHARGRAERSDAAALARLTHVPAALWLGLFALIGAASALLPAWSWARLLGL</sequence>
<keyword evidence="1" id="KW-1133">Transmembrane helix</keyword>
<reference evidence="2" key="2">
    <citation type="submission" date="2020-09" db="EMBL/GenBank/DDBJ databases">
        <authorList>
            <person name="Sun Q."/>
            <person name="Zhou Y."/>
        </authorList>
    </citation>
    <scope>NUCLEOTIDE SEQUENCE</scope>
    <source>
        <strain evidence="2">CGMCC 1.12785</strain>
    </source>
</reference>
<proteinExistence type="predicted"/>
<dbReference type="RefSeq" id="WP_188551236.1">
    <property type="nucleotide sequence ID" value="NZ_BMFY01000011.1"/>
</dbReference>
<gene>
    <name evidence="2" type="ORF">GCM10011333_25100</name>
</gene>
<evidence type="ECO:0000313" key="2">
    <source>
        <dbReference type="EMBL" id="GGA20980.1"/>
    </source>
</evidence>
<evidence type="ECO:0000313" key="3">
    <source>
        <dbReference type="Proteomes" id="UP000616114"/>
    </source>
</evidence>
<accession>A0A8J2TZH8</accession>
<reference evidence="2" key="1">
    <citation type="journal article" date="2014" name="Int. J. Syst. Evol. Microbiol.">
        <title>Complete genome sequence of Corynebacterium casei LMG S-19264T (=DSM 44701T), isolated from a smear-ripened cheese.</title>
        <authorList>
            <consortium name="US DOE Joint Genome Institute (JGI-PGF)"/>
            <person name="Walter F."/>
            <person name="Albersmeier A."/>
            <person name="Kalinowski J."/>
            <person name="Ruckert C."/>
        </authorList>
    </citation>
    <scope>NUCLEOTIDE SEQUENCE</scope>
    <source>
        <strain evidence="2">CGMCC 1.12785</strain>
    </source>
</reference>
<dbReference type="Pfam" id="PF13398">
    <property type="entry name" value="Peptidase_M50B"/>
    <property type="match status" value="1"/>
</dbReference>
<feature type="transmembrane region" description="Helical" evidence="1">
    <location>
        <begin position="239"/>
        <end position="261"/>
    </location>
</feature>
<keyword evidence="1" id="KW-0812">Transmembrane</keyword>
<feature type="transmembrane region" description="Helical" evidence="1">
    <location>
        <begin position="47"/>
        <end position="71"/>
    </location>
</feature>
<feature type="transmembrane region" description="Helical" evidence="1">
    <location>
        <begin position="166"/>
        <end position="185"/>
    </location>
</feature>
<evidence type="ECO:0000256" key="1">
    <source>
        <dbReference type="SAM" id="Phobius"/>
    </source>
</evidence>
<comment type="caution">
    <text evidence="2">The sequence shown here is derived from an EMBL/GenBank/DDBJ whole genome shotgun (WGS) entry which is preliminary data.</text>
</comment>
<dbReference type="PANTHER" id="PTHR33979:SF2">
    <property type="entry name" value="PEPTIDASE M50B-LIKE-DOMAIN-CONTAINING PROTEIN"/>
    <property type="match status" value="1"/>
</dbReference>
<dbReference type="EMBL" id="BMFY01000011">
    <property type="protein sequence ID" value="GGA20980.1"/>
    <property type="molecule type" value="Genomic_DNA"/>
</dbReference>
<organism evidence="2 3">
    <name type="scientific">Sediminivirga luteola</name>
    <dbReference type="NCBI Taxonomy" id="1774748"/>
    <lineage>
        <taxon>Bacteria</taxon>
        <taxon>Bacillati</taxon>
        <taxon>Actinomycetota</taxon>
        <taxon>Actinomycetes</taxon>
        <taxon>Micrococcales</taxon>
        <taxon>Brevibacteriaceae</taxon>
        <taxon>Sediminivirga</taxon>
    </lineage>
</organism>
<dbReference type="Proteomes" id="UP000616114">
    <property type="component" value="Unassembled WGS sequence"/>
</dbReference>
<feature type="transmembrane region" description="Helical" evidence="1">
    <location>
        <begin position="144"/>
        <end position="161"/>
    </location>
</feature>
<dbReference type="AlphaFoldDB" id="A0A8J2TZH8"/>